<protein>
    <recommendedName>
        <fullName evidence="1">CFA20 domain-containing protein</fullName>
    </recommendedName>
</protein>
<organism evidence="2 3">
    <name type="scientific">Schizopora paradoxa</name>
    <dbReference type="NCBI Taxonomy" id="27342"/>
    <lineage>
        <taxon>Eukaryota</taxon>
        <taxon>Fungi</taxon>
        <taxon>Dikarya</taxon>
        <taxon>Basidiomycota</taxon>
        <taxon>Agaricomycotina</taxon>
        <taxon>Agaricomycetes</taxon>
        <taxon>Hymenochaetales</taxon>
        <taxon>Schizoporaceae</taxon>
        <taxon>Schizopora</taxon>
    </lineage>
</organism>
<dbReference type="OrthoDB" id="7486196at2759"/>
<accession>A0A0H2SQI1</accession>
<gene>
    <name evidence="2" type="ORF">SCHPADRAFT_818328</name>
</gene>
<proteinExistence type="predicted"/>
<dbReference type="Pfam" id="PF05018">
    <property type="entry name" value="CFA20_dom"/>
    <property type="match status" value="1"/>
</dbReference>
<dbReference type="STRING" id="27342.A0A0H2SQI1"/>
<dbReference type="AlphaFoldDB" id="A0A0H2SQI1"/>
<dbReference type="EMBL" id="KQ085887">
    <property type="protein sequence ID" value="KLO19356.1"/>
    <property type="molecule type" value="Genomic_DNA"/>
</dbReference>
<feature type="domain" description="CFA20" evidence="1">
    <location>
        <begin position="73"/>
        <end position="192"/>
    </location>
</feature>
<evidence type="ECO:0000313" key="3">
    <source>
        <dbReference type="Proteomes" id="UP000053477"/>
    </source>
</evidence>
<sequence>MFANTVQSSLLSLFSSTGSDPLQLFYQHVDKDLPEDSFIHLLNDTTNEPTPSPPRKLIHSILDVEDTHHSARKKTLCQTVLHIQSPTIRSTYIRCPARSSGSKRNVLGLKHPWINLQVRNLGHDWAFEVGVVDNMNTPGIMRFSTFQKEIAVKATHDPPLLVVPLRFPVEDSNPLTYWSTISIDLSSVIRQYQYTAPNMLERPGEPSEAHESRRFPLPNSRYASTDYVQVYANCRLRRIWFSEERPSSSLPWEFQLYGTVTP</sequence>
<evidence type="ECO:0000259" key="1">
    <source>
        <dbReference type="Pfam" id="PF05018"/>
    </source>
</evidence>
<keyword evidence="3" id="KW-1185">Reference proteome</keyword>
<dbReference type="InParanoid" id="A0A0H2SQI1"/>
<dbReference type="InterPro" id="IPR007714">
    <property type="entry name" value="CFA20_dom"/>
</dbReference>
<dbReference type="InterPro" id="IPR040441">
    <property type="entry name" value="CFA20/CFAP20DC"/>
</dbReference>
<name>A0A0H2SQI1_9AGAM</name>
<dbReference type="PANTHER" id="PTHR12458">
    <property type="entry name" value="ORF PROTEIN"/>
    <property type="match status" value="1"/>
</dbReference>
<reference evidence="2 3" key="1">
    <citation type="submission" date="2015-04" db="EMBL/GenBank/DDBJ databases">
        <title>Complete genome sequence of Schizopora paradoxa KUC8140, a cosmopolitan wood degrader in East Asia.</title>
        <authorList>
            <consortium name="DOE Joint Genome Institute"/>
            <person name="Min B."/>
            <person name="Park H."/>
            <person name="Jang Y."/>
            <person name="Kim J.-J."/>
            <person name="Kim K.H."/>
            <person name="Pangilinan J."/>
            <person name="Lipzen A."/>
            <person name="Riley R."/>
            <person name="Grigoriev I.V."/>
            <person name="Spatafora J.W."/>
            <person name="Choi I.-G."/>
        </authorList>
    </citation>
    <scope>NUCLEOTIDE SEQUENCE [LARGE SCALE GENOMIC DNA]</scope>
    <source>
        <strain evidence="2 3">KUC8140</strain>
    </source>
</reference>
<evidence type="ECO:0000313" key="2">
    <source>
        <dbReference type="EMBL" id="KLO19356.1"/>
    </source>
</evidence>
<dbReference type="Proteomes" id="UP000053477">
    <property type="component" value="Unassembled WGS sequence"/>
</dbReference>